<evidence type="ECO:0000313" key="2">
    <source>
        <dbReference type="Proteomes" id="UP001172630"/>
    </source>
</evidence>
<gene>
    <name evidence="1" type="ORF">PY650_13720</name>
</gene>
<proteinExistence type="predicted"/>
<name>A0ABT7KFB3_9HYPH</name>
<reference evidence="1" key="1">
    <citation type="submission" date="2023-06" db="EMBL/GenBank/DDBJ databases">
        <title>Phylogenetic Diversity of Rhizobium strains.</title>
        <authorList>
            <person name="Moura F.T."/>
            <person name="Helene L.C.F."/>
            <person name="Hungria M."/>
        </authorList>
    </citation>
    <scope>NUCLEOTIDE SEQUENCE</scope>
    <source>
        <strain evidence="1">CCGE524</strain>
    </source>
</reference>
<organism evidence="1 2">
    <name type="scientific">Rhizobium calliandrae</name>
    <dbReference type="NCBI Taxonomy" id="1312182"/>
    <lineage>
        <taxon>Bacteria</taxon>
        <taxon>Pseudomonadati</taxon>
        <taxon>Pseudomonadota</taxon>
        <taxon>Alphaproteobacteria</taxon>
        <taxon>Hyphomicrobiales</taxon>
        <taxon>Rhizobiaceae</taxon>
        <taxon>Rhizobium/Agrobacterium group</taxon>
        <taxon>Rhizobium</taxon>
    </lineage>
</organism>
<protein>
    <submittedName>
        <fullName evidence="1">Uncharacterized protein</fullName>
    </submittedName>
</protein>
<accession>A0ABT7KFB3</accession>
<dbReference type="Proteomes" id="UP001172630">
    <property type="component" value="Unassembled WGS sequence"/>
</dbReference>
<comment type="caution">
    <text evidence="1">The sequence shown here is derived from an EMBL/GenBank/DDBJ whole genome shotgun (WGS) entry which is preliminary data.</text>
</comment>
<keyword evidence="2" id="KW-1185">Reference proteome</keyword>
<dbReference type="EMBL" id="JARFYN010000015">
    <property type="protein sequence ID" value="MDL2406700.1"/>
    <property type="molecule type" value="Genomic_DNA"/>
</dbReference>
<dbReference type="RefSeq" id="WP_285879840.1">
    <property type="nucleotide sequence ID" value="NZ_JARFYN010000015.1"/>
</dbReference>
<evidence type="ECO:0000313" key="1">
    <source>
        <dbReference type="EMBL" id="MDL2406700.1"/>
    </source>
</evidence>
<sequence length="40" mass="4490">MPDPRCEKSVPCCSGQLSAEILIIRMSVARDFVARVRLLE</sequence>